<feature type="domain" description="DUF753" evidence="1">
    <location>
        <begin position="210"/>
        <end position="281"/>
    </location>
</feature>
<dbReference type="EMBL" id="CH477203">
    <property type="protein sequence ID" value="EAT48021.1"/>
    <property type="molecule type" value="Genomic_DNA"/>
</dbReference>
<dbReference type="VEuPathDB" id="VectorBase:AAEL000861"/>
<dbReference type="OMA" id="TTTNSEC"/>
<evidence type="ECO:0000313" key="3">
    <source>
        <dbReference type="Proteomes" id="UP000682892"/>
    </source>
</evidence>
<dbReference type="PaxDb" id="7159-AAEL000861-PA"/>
<dbReference type="PANTHER" id="PTHR21721">
    <property type="entry name" value="GH09876P-RELATED"/>
    <property type="match status" value="1"/>
</dbReference>
<accession>Q17MY1</accession>
<dbReference type="InterPro" id="IPR008472">
    <property type="entry name" value="DUF753"/>
</dbReference>
<feature type="domain" description="DUF753" evidence="1">
    <location>
        <begin position="287"/>
        <end position="360"/>
    </location>
</feature>
<feature type="domain" description="DUF753" evidence="1">
    <location>
        <begin position="127"/>
        <end position="198"/>
    </location>
</feature>
<dbReference type="AlphaFoldDB" id="Q17MY1"/>
<evidence type="ECO:0000259" key="1">
    <source>
        <dbReference type="Pfam" id="PF05444"/>
    </source>
</evidence>
<feature type="domain" description="DUF753" evidence="1">
    <location>
        <begin position="49"/>
        <end position="121"/>
    </location>
</feature>
<gene>
    <name evidence="2" type="ORF">AaeL_AAEL000861</name>
</gene>
<dbReference type="PhylomeDB" id="Q17MY1"/>
<name>Q17MY1_AEDAE</name>
<organism evidence="2 3">
    <name type="scientific">Aedes aegypti</name>
    <name type="common">Yellowfever mosquito</name>
    <name type="synonym">Culex aegypti</name>
    <dbReference type="NCBI Taxonomy" id="7159"/>
    <lineage>
        <taxon>Eukaryota</taxon>
        <taxon>Metazoa</taxon>
        <taxon>Ecdysozoa</taxon>
        <taxon>Arthropoda</taxon>
        <taxon>Hexapoda</taxon>
        <taxon>Insecta</taxon>
        <taxon>Pterygota</taxon>
        <taxon>Neoptera</taxon>
        <taxon>Endopterygota</taxon>
        <taxon>Diptera</taxon>
        <taxon>Nematocera</taxon>
        <taxon>Culicoidea</taxon>
        <taxon>Culicidae</taxon>
        <taxon>Culicinae</taxon>
        <taxon>Aedini</taxon>
        <taxon>Aedes</taxon>
        <taxon>Stegomyia</taxon>
    </lineage>
</organism>
<reference evidence="2" key="1">
    <citation type="submission" date="2005-10" db="EMBL/GenBank/DDBJ databases">
        <authorList>
            <person name="Loftus B.J."/>
            <person name="Nene V.M."/>
            <person name="Hannick L.I."/>
            <person name="Bidwell S."/>
            <person name="Haas B."/>
            <person name="Amedeo P."/>
            <person name="Orvis J."/>
            <person name="Wortman J.R."/>
            <person name="White O.R."/>
            <person name="Salzberg S."/>
            <person name="Shumway M."/>
            <person name="Koo H."/>
            <person name="Zhao Y."/>
            <person name="Holmes M."/>
            <person name="Miller J."/>
            <person name="Schatz M."/>
            <person name="Pop M."/>
            <person name="Pai G."/>
            <person name="Utterback T."/>
            <person name="Rogers Y.-H."/>
            <person name="Kravitz S."/>
            <person name="Fraser C.M."/>
        </authorList>
    </citation>
    <scope>NUCLEOTIDE SEQUENCE</scope>
    <source>
        <strain evidence="2">Liverpool</strain>
    </source>
</reference>
<proteinExistence type="predicted"/>
<sequence>MDDNVSHTGVVHLKLMIRSHYASSIIECNALDGTAIELFVVRFGVQTSSCLQCSSDDSGCDEGTVAPTNCPSPNESCYSLTLSGGFILERGCLGTLSDEEQARCVDPTDRSCTVCSEPGCNRARWPACHQCSKSSNSKCAFHPNRIAFCRNYMEDDRCYAQVVGDDVIRGCQSDLPENEDPCKRNKYCITCSDGDACNGADQDVLKTVTRCVQCKEGDFRCIDGTTTNSECDDREDRCYIKMWREGELDRGCVKKLNQEEQQRCNDESDRSCYSCSGRQCNNHRWLRCFHCAPGQNATCAEEQTNATLSYYCGSFDLGDRCYSKLVNFEVTRGCASDLGINVDPCEGVDTCVSCSSDGCNSISEAYIKYAGEVRRGSTIQNIQKLFNDV</sequence>
<reference evidence="2" key="3">
    <citation type="submission" date="2012-09" db="EMBL/GenBank/DDBJ databases">
        <authorList>
            <consortium name="VectorBase"/>
        </authorList>
    </citation>
    <scope>NUCLEOTIDE SEQUENCE</scope>
    <source>
        <strain evidence="2">Liverpool</strain>
    </source>
</reference>
<dbReference type="PANTHER" id="PTHR21721:SF27">
    <property type="entry name" value="GH09876P"/>
    <property type="match status" value="1"/>
</dbReference>
<reference evidence="2" key="2">
    <citation type="journal article" date="2007" name="Science">
        <title>Genome sequence of Aedes aegypti, a major arbovirus vector.</title>
        <authorList>
            <person name="Nene V."/>
            <person name="Wortman J.R."/>
            <person name="Lawson D."/>
            <person name="Haas B."/>
            <person name="Kodira C."/>
            <person name="Tu Z.J."/>
            <person name="Loftus B."/>
            <person name="Xi Z."/>
            <person name="Megy K."/>
            <person name="Grabherr M."/>
            <person name="Ren Q."/>
            <person name="Zdobnov E.M."/>
            <person name="Lobo N.F."/>
            <person name="Campbell K.S."/>
            <person name="Brown S.E."/>
            <person name="Bonaldo M.F."/>
            <person name="Zhu J."/>
            <person name="Sinkins S.P."/>
            <person name="Hogenkamp D.G."/>
            <person name="Amedeo P."/>
            <person name="Arensburger P."/>
            <person name="Atkinson P.W."/>
            <person name="Bidwell S."/>
            <person name="Biedler J."/>
            <person name="Birney E."/>
            <person name="Bruggner R.V."/>
            <person name="Costas J."/>
            <person name="Coy M.R."/>
            <person name="Crabtree J."/>
            <person name="Crawford M."/>
            <person name="Debruyn B."/>
            <person name="Decaprio D."/>
            <person name="Eiglmeier K."/>
            <person name="Eisenstadt E."/>
            <person name="El-Dorry H."/>
            <person name="Gelbart W.M."/>
            <person name="Gomes S.L."/>
            <person name="Hammond M."/>
            <person name="Hannick L.I."/>
            <person name="Hogan J.R."/>
            <person name="Holmes M.H."/>
            <person name="Jaffe D."/>
            <person name="Johnston J.S."/>
            <person name="Kennedy R.C."/>
            <person name="Koo H."/>
            <person name="Kravitz S."/>
            <person name="Kriventseva E.V."/>
            <person name="Kulp D."/>
            <person name="Labutti K."/>
            <person name="Lee E."/>
            <person name="Li S."/>
            <person name="Lovin D.D."/>
            <person name="Mao C."/>
            <person name="Mauceli E."/>
            <person name="Menck C.F."/>
            <person name="Miller J.R."/>
            <person name="Montgomery P."/>
            <person name="Mori A."/>
            <person name="Nascimento A.L."/>
            <person name="Naveira H.F."/>
            <person name="Nusbaum C."/>
            <person name="O'leary S."/>
            <person name="Orvis J."/>
            <person name="Pertea M."/>
            <person name="Quesneville H."/>
            <person name="Reidenbach K.R."/>
            <person name="Rogers Y.H."/>
            <person name="Roth C.W."/>
            <person name="Schneider J.R."/>
            <person name="Schatz M."/>
            <person name="Shumway M."/>
            <person name="Stanke M."/>
            <person name="Stinson E.O."/>
            <person name="Tubio J.M."/>
            <person name="Vanzee J.P."/>
            <person name="Verjovski-Almeida S."/>
            <person name="Werner D."/>
            <person name="White O."/>
            <person name="Wyder S."/>
            <person name="Zeng Q."/>
            <person name="Zhao Q."/>
            <person name="Zhao Y."/>
            <person name="Hill C.A."/>
            <person name="Raikhel A.S."/>
            <person name="Soares M.B."/>
            <person name="Knudson D.L."/>
            <person name="Lee N.H."/>
            <person name="Galagan J."/>
            <person name="Salzberg S.L."/>
            <person name="Paulsen I.T."/>
            <person name="Dimopoulos G."/>
            <person name="Collins F.H."/>
            <person name="Birren B."/>
            <person name="Fraser-Liggett C.M."/>
            <person name="Severson D.W."/>
        </authorList>
    </citation>
    <scope>NUCLEOTIDE SEQUENCE [LARGE SCALE GENOMIC DNA]</scope>
    <source>
        <strain evidence="2">Liverpool</strain>
    </source>
</reference>
<dbReference type="Proteomes" id="UP000682892">
    <property type="component" value="Unassembled WGS sequence"/>
</dbReference>
<dbReference type="Pfam" id="PF05444">
    <property type="entry name" value="DUF753"/>
    <property type="match status" value="4"/>
</dbReference>
<evidence type="ECO:0000313" key="2">
    <source>
        <dbReference type="EMBL" id="EAT48021.1"/>
    </source>
</evidence>
<protein>
    <submittedName>
        <fullName evidence="2">AAEL000861-PA</fullName>
    </submittedName>
</protein>
<dbReference type="HOGENOM" id="CLU_059793_0_0_1"/>